<keyword evidence="1" id="KW-0812">Transmembrane</keyword>
<accession>A0A328CZX6</accession>
<sequence>MFVLLIVNYLNIPIAHGIIAFLLISKKNLNPSLCCGSLPCVFSSAAHQHQPPRSAADLQSSSLSWRAIGKLFIAGEMVGYRFFHYAPFYIFASLRTCPTVVPFSEAQSANISGICCFCVLGTCPSVMSFLPTYSALLILRCLLHSHFPMFASYLRACPTAVPFS</sequence>
<protein>
    <submittedName>
        <fullName evidence="2">Uncharacterized protein</fullName>
    </submittedName>
</protein>
<gene>
    <name evidence="2" type="ORF">DM860_000343</name>
</gene>
<evidence type="ECO:0000313" key="3">
    <source>
        <dbReference type="Proteomes" id="UP000249390"/>
    </source>
</evidence>
<feature type="transmembrane region" description="Helical" evidence="1">
    <location>
        <begin position="111"/>
        <end position="139"/>
    </location>
</feature>
<proteinExistence type="predicted"/>
<evidence type="ECO:0000256" key="1">
    <source>
        <dbReference type="SAM" id="Phobius"/>
    </source>
</evidence>
<comment type="caution">
    <text evidence="2">The sequence shown here is derived from an EMBL/GenBank/DDBJ whole genome shotgun (WGS) entry which is preliminary data.</text>
</comment>
<keyword evidence="1" id="KW-1133">Transmembrane helix</keyword>
<organism evidence="2 3">
    <name type="scientific">Cuscuta australis</name>
    <dbReference type="NCBI Taxonomy" id="267555"/>
    <lineage>
        <taxon>Eukaryota</taxon>
        <taxon>Viridiplantae</taxon>
        <taxon>Streptophyta</taxon>
        <taxon>Embryophyta</taxon>
        <taxon>Tracheophyta</taxon>
        <taxon>Spermatophyta</taxon>
        <taxon>Magnoliopsida</taxon>
        <taxon>eudicotyledons</taxon>
        <taxon>Gunneridae</taxon>
        <taxon>Pentapetalae</taxon>
        <taxon>asterids</taxon>
        <taxon>lamiids</taxon>
        <taxon>Solanales</taxon>
        <taxon>Convolvulaceae</taxon>
        <taxon>Cuscuteae</taxon>
        <taxon>Cuscuta</taxon>
        <taxon>Cuscuta subgen. Grammica</taxon>
        <taxon>Cuscuta sect. Cleistogrammica</taxon>
    </lineage>
</organism>
<keyword evidence="1" id="KW-0472">Membrane</keyword>
<keyword evidence="3" id="KW-1185">Reference proteome</keyword>
<feature type="transmembrane region" description="Helical" evidence="1">
    <location>
        <begin position="6"/>
        <end position="24"/>
    </location>
</feature>
<reference evidence="2 3" key="1">
    <citation type="submission" date="2018-06" db="EMBL/GenBank/DDBJ databases">
        <title>The Genome of Cuscuta australis (Dodder) Provides Insight into the Evolution of Plant Parasitism.</title>
        <authorList>
            <person name="Liu H."/>
        </authorList>
    </citation>
    <scope>NUCLEOTIDE SEQUENCE [LARGE SCALE GENOMIC DNA]</scope>
    <source>
        <strain evidence="3">cv. Yunnan</strain>
        <tissue evidence="2">Vines</tissue>
    </source>
</reference>
<evidence type="ECO:0000313" key="2">
    <source>
        <dbReference type="EMBL" id="RAL37649.1"/>
    </source>
</evidence>
<dbReference type="Proteomes" id="UP000249390">
    <property type="component" value="Unassembled WGS sequence"/>
</dbReference>
<dbReference type="EMBL" id="NQVE01000215">
    <property type="protein sequence ID" value="RAL37649.1"/>
    <property type="molecule type" value="Genomic_DNA"/>
</dbReference>
<dbReference type="AlphaFoldDB" id="A0A328CZX6"/>
<name>A0A328CZX6_9ASTE</name>